<keyword evidence="6" id="KW-0560">Oxidoreductase</keyword>
<sequence>MVVIKNLSAVLPLVLAQVLTANAHLSIWTPAMFGLDPTNINSDNASQPLQDYTFRQWWWHGNLDNPPVAGQSFALPANGKVDVMIASNKANTPLGRGFVDANPRVAPVPWLNENGWGNMHAPGRNDVAGSALAIAYKSDAKAVNPEDFVVFSVVHDSPARQLETFSIPNLPACPNNKCMCAWFWIHNSIGGSDQMYMTPFVCHVTGASNTHAIGKPRAPVKCDGNAAKCVKGAKNPMYWKNLERNNMFEADHFAPTYSTTYGYNEGAQNDMFDDSRI</sequence>
<keyword evidence="3" id="KW-0964">Secreted</keyword>
<evidence type="ECO:0000256" key="1">
    <source>
        <dbReference type="ARBA" id="ARBA00001973"/>
    </source>
</evidence>
<evidence type="ECO:0000256" key="10">
    <source>
        <dbReference type="ARBA" id="ARBA00023180"/>
    </source>
</evidence>
<evidence type="ECO:0000313" key="14">
    <source>
        <dbReference type="Proteomes" id="UP001447188"/>
    </source>
</evidence>
<dbReference type="InterPro" id="IPR054497">
    <property type="entry name" value="LPMO_AA14"/>
</dbReference>
<accession>A0ABR3GFW1</accession>
<keyword evidence="8" id="KW-0503">Monooxygenase</keyword>
<protein>
    <submittedName>
        <fullName evidence="13">Uncharacterized protein</fullName>
    </submittedName>
</protein>
<dbReference type="Pfam" id="PF22810">
    <property type="entry name" value="LPMO_AA14"/>
    <property type="match status" value="1"/>
</dbReference>
<evidence type="ECO:0000256" key="5">
    <source>
        <dbReference type="ARBA" id="ARBA00022729"/>
    </source>
</evidence>
<comment type="similarity">
    <text evidence="11">Belongs to the polysaccharide monooxygenase AA14 family.</text>
</comment>
<keyword evidence="14" id="KW-1185">Reference proteome</keyword>
<keyword evidence="9" id="KW-1015">Disulfide bond</keyword>
<evidence type="ECO:0000256" key="12">
    <source>
        <dbReference type="SAM" id="SignalP"/>
    </source>
</evidence>
<evidence type="ECO:0000256" key="8">
    <source>
        <dbReference type="ARBA" id="ARBA00023033"/>
    </source>
</evidence>
<organism evidence="13 14">
    <name type="scientific">Discina gigas</name>
    <dbReference type="NCBI Taxonomy" id="1032678"/>
    <lineage>
        <taxon>Eukaryota</taxon>
        <taxon>Fungi</taxon>
        <taxon>Dikarya</taxon>
        <taxon>Ascomycota</taxon>
        <taxon>Pezizomycotina</taxon>
        <taxon>Pezizomycetes</taxon>
        <taxon>Pezizales</taxon>
        <taxon>Discinaceae</taxon>
        <taxon>Discina</taxon>
    </lineage>
</organism>
<evidence type="ECO:0000256" key="3">
    <source>
        <dbReference type="ARBA" id="ARBA00022525"/>
    </source>
</evidence>
<comment type="cofactor">
    <cofactor evidence="1">
        <name>Cu(2+)</name>
        <dbReference type="ChEBI" id="CHEBI:29036"/>
    </cofactor>
</comment>
<keyword evidence="5 12" id="KW-0732">Signal</keyword>
<keyword evidence="7" id="KW-0186">Copper</keyword>
<keyword evidence="4" id="KW-0479">Metal-binding</keyword>
<dbReference type="EMBL" id="JBBBZM010000083">
    <property type="protein sequence ID" value="KAL0634844.1"/>
    <property type="molecule type" value="Genomic_DNA"/>
</dbReference>
<evidence type="ECO:0000256" key="9">
    <source>
        <dbReference type="ARBA" id="ARBA00023157"/>
    </source>
</evidence>
<evidence type="ECO:0000313" key="13">
    <source>
        <dbReference type="EMBL" id="KAL0634844.1"/>
    </source>
</evidence>
<feature type="chain" id="PRO_5046306570" evidence="12">
    <location>
        <begin position="17"/>
        <end position="277"/>
    </location>
</feature>
<evidence type="ECO:0000256" key="6">
    <source>
        <dbReference type="ARBA" id="ARBA00023002"/>
    </source>
</evidence>
<evidence type="ECO:0000256" key="2">
    <source>
        <dbReference type="ARBA" id="ARBA00004613"/>
    </source>
</evidence>
<comment type="caution">
    <text evidence="13">The sequence shown here is derived from an EMBL/GenBank/DDBJ whole genome shotgun (WGS) entry which is preliminary data.</text>
</comment>
<name>A0ABR3GFW1_9PEZI</name>
<gene>
    <name evidence="13" type="ORF">Q9L58_006204</name>
</gene>
<evidence type="ECO:0000256" key="4">
    <source>
        <dbReference type="ARBA" id="ARBA00022723"/>
    </source>
</evidence>
<comment type="subcellular location">
    <subcellularLocation>
        <location evidence="2">Secreted</location>
    </subcellularLocation>
</comment>
<proteinExistence type="inferred from homology"/>
<evidence type="ECO:0000256" key="11">
    <source>
        <dbReference type="ARBA" id="ARBA00046340"/>
    </source>
</evidence>
<evidence type="ECO:0000256" key="7">
    <source>
        <dbReference type="ARBA" id="ARBA00023008"/>
    </source>
</evidence>
<keyword evidence="10" id="KW-0325">Glycoprotein</keyword>
<feature type="signal peptide" evidence="12">
    <location>
        <begin position="1"/>
        <end position="16"/>
    </location>
</feature>
<reference evidence="13 14" key="1">
    <citation type="submission" date="2024-02" db="EMBL/GenBank/DDBJ databases">
        <title>Discinaceae phylogenomics.</title>
        <authorList>
            <person name="Dirks A.C."/>
            <person name="James T.Y."/>
        </authorList>
    </citation>
    <scope>NUCLEOTIDE SEQUENCE [LARGE SCALE GENOMIC DNA]</scope>
    <source>
        <strain evidence="13 14">ACD0624</strain>
    </source>
</reference>
<dbReference type="Proteomes" id="UP001447188">
    <property type="component" value="Unassembled WGS sequence"/>
</dbReference>